<dbReference type="EMBL" id="BJVI01000004">
    <property type="protein sequence ID" value="GEL16864.1"/>
    <property type="molecule type" value="Genomic_DNA"/>
</dbReference>
<keyword evidence="1" id="KW-0812">Transmembrane</keyword>
<dbReference type="SUPFAM" id="SSF103473">
    <property type="entry name" value="MFS general substrate transporter"/>
    <property type="match status" value="1"/>
</dbReference>
<dbReference type="RefSeq" id="WP_028930121.1">
    <property type="nucleotide sequence ID" value="NZ_AUII01000008.1"/>
</dbReference>
<dbReference type="AlphaFoldDB" id="A0A511D003"/>
<name>A0A511D003_9PSEU</name>
<evidence type="ECO:0000313" key="2">
    <source>
        <dbReference type="EMBL" id="GEL16864.1"/>
    </source>
</evidence>
<comment type="caution">
    <text evidence="2">The sequence shown here is derived from an EMBL/GenBank/DDBJ whole genome shotgun (WGS) entry which is preliminary data.</text>
</comment>
<organism evidence="2 3">
    <name type="scientific">Pseudonocardia asaccharolytica DSM 44247 = NBRC 16224</name>
    <dbReference type="NCBI Taxonomy" id="1123024"/>
    <lineage>
        <taxon>Bacteria</taxon>
        <taxon>Bacillati</taxon>
        <taxon>Actinomycetota</taxon>
        <taxon>Actinomycetes</taxon>
        <taxon>Pseudonocardiales</taxon>
        <taxon>Pseudonocardiaceae</taxon>
        <taxon>Pseudonocardia</taxon>
    </lineage>
</organism>
<keyword evidence="3" id="KW-1185">Reference proteome</keyword>
<proteinExistence type="predicted"/>
<reference evidence="2 3" key="1">
    <citation type="submission" date="2019-07" db="EMBL/GenBank/DDBJ databases">
        <title>Whole genome shotgun sequence of Pseudonocardia asaccharolytica NBRC 16224.</title>
        <authorList>
            <person name="Hosoyama A."/>
            <person name="Uohara A."/>
            <person name="Ohji S."/>
            <person name="Ichikawa N."/>
        </authorList>
    </citation>
    <scope>NUCLEOTIDE SEQUENCE [LARGE SCALE GENOMIC DNA]</scope>
    <source>
        <strain evidence="2 3">NBRC 16224</strain>
    </source>
</reference>
<accession>A0A511D003</accession>
<dbReference type="Proteomes" id="UP000321328">
    <property type="component" value="Unassembled WGS sequence"/>
</dbReference>
<feature type="transmembrane region" description="Helical" evidence="1">
    <location>
        <begin position="132"/>
        <end position="151"/>
    </location>
</feature>
<keyword evidence="1" id="KW-1133">Transmembrane helix</keyword>
<protein>
    <submittedName>
        <fullName evidence="2">Uncharacterized protein</fullName>
    </submittedName>
</protein>
<dbReference type="OrthoDB" id="4070152at2"/>
<gene>
    <name evidence="2" type="ORF">PA7_07010</name>
</gene>
<evidence type="ECO:0000256" key="1">
    <source>
        <dbReference type="SAM" id="Phobius"/>
    </source>
</evidence>
<keyword evidence="1" id="KW-0472">Membrane</keyword>
<evidence type="ECO:0000313" key="3">
    <source>
        <dbReference type="Proteomes" id="UP000321328"/>
    </source>
</evidence>
<dbReference type="STRING" id="1123024.GCA_000423625_02279"/>
<dbReference type="Gene3D" id="1.20.1250.20">
    <property type="entry name" value="MFS general substrate transporter like domains"/>
    <property type="match status" value="1"/>
</dbReference>
<dbReference type="InterPro" id="IPR036259">
    <property type="entry name" value="MFS_trans_sf"/>
</dbReference>
<sequence length="175" mass="18202">MSTVRQEPAPNRMAGVSAPPRWLLLLFVVFAALVLARAMSEGVYDMSAAQAGASALIAPVLGHTRWVLATTMVLFGIGFTVYLRSTGLVVRLRAPSALLGTWHGLIDAVERVACAAAIPATGFAFDRFGGTALYAVFGGLLVTTAVLWSGFTTTHREALGATPLHPVGPPPASSG</sequence>
<feature type="transmembrane region" description="Helical" evidence="1">
    <location>
        <begin position="64"/>
        <end position="83"/>
    </location>
</feature>